<protein>
    <submittedName>
        <fullName evidence="2">Uncharacterized protein</fullName>
    </submittedName>
</protein>
<keyword evidence="3" id="KW-1185">Reference proteome</keyword>
<proteinExistence type="predicted"/>
<dbReference type="PANTHER" id="PTHR47228:SF1">
    <property type="entry name" value="SPERMATOGENESIS-ASSOCIATED PROTEIN 16"/>
    <property type="match status" value="1"/>
</dbReference>
<feature type="compositionally biased region" description="Basic and acidic residues" evidence="1">
    <location>
        <begin position="1"/>
        <end position="10"/>
    </location>
</feature>
<dbReference type="GO" id="GO:0007283">
    <property type="term" value="P:spermatogenesis"/>
    <property type="evidence" value="ECO:0007669"/>
    <property type="project" value="InterPro"/>
</dbReference>
<sequence>MESGSEHCESGVDTAGPHGVPQRANSSNNANIIHECNISIPVTVQGGRRSCDGPLEELLVDRGKQAKMLKENQSTDLQRLSFKRKCDMEEMFCSKKEPRILDMDYQSVTMPLPRIPLKSIMDVEARLVYVDEQDIPYEFEKSLASTSEQLKCQDGDIVDLVGSPNFSLRPQTDKWLQMSLKDASNCYRQKKYAVAAGRFRTALEVLY</sequence>
<name>A0AAV7LAT8_PLEWA</name>
<organism evidence="2 3">
    <name type="scientific">Pleurodeles waltl</name>
    <name type="common">Iberian ribbed newt</name>
    <dbReference type="NCBI Taxonomy" id="8319"/>
    <lineage>
        <taxon>Eukaryota</taxon>
        <taxon>Metazoa</taxon>
        <taxon>Chordata</taxon>
        <taxon>Craniata</taxon>
        <taxon>Vertebrata</taxon>
        <taxon>Euteleostomi</taxon>
        <taxon>Amphibia</taxon>
        <taxon>Batrachia</taxon>
        <taxon>Caudata</taxon>
        <taxon>Salamandroidea</taxon>
        <taxon>Salamandridae</taxon>
        <taxon>Pleurodelinae</taxon>
        <taxon>Pleurodeles</taxon>
    </lineage>
</organism>
<dbReference type="PANTHER" id="PTHR47228">
    <property type="entry name" value="SPERMATOGENESIS-ASSOCIATED PROTEIN 16"/>
    <property type="match status" value="1"/>
</dbReference>
<dbReference type="AlphaFoldDB" id="A0AAV7LAT8"/>
<dbReference type="Pfam" id="PF15015">
    <property type="entry name" value="NYD-SP12_N"/>
    <property type="match status" value="1"/>
</dbReference>
<dbReference type="EMBL" id="JANPWB010000015">
    <property type="protein sequence ID" value="KAJ1087595.1"/>
    <property type="molecule type" value="Genomic_DNA"/>
</dbReference>
<reference evidence="2" key="1">
    <citation type="journal article" date="2022" name="bioRxiv">
        <title>Sequencing and chromosome-scale assembly of the giantPleurodeles waltlgenome.</title>
        <authorList>
            <person name="Brown T."/>
            <person name="Elewa A."/>
            <person name="Iarovenko S."/>
            <person name="Subramanian E."/>
            <person name="Araus A.J."/>
            <person name="Petzold A."/>
            <person name="Susuki M."/>
            <person name="Suzuki K.-i.T."/>
            <person name="Hayashi T."/>
            <person name="Toyoda A."/>
            <person name="Oliveira C."/>
            <person name="Osipova E."/>
            <person name="Leigh N.D."/>
            <person name="Simon A."/>
            <person name="Yun M.H."/>
        </authorList>
    </citation>
    <scope>NUCLEOTIDE SEQUENCE</scope>
    <source>
        <strain evidence="2">20211129_DDA</strain>
        <tissue evidence="2">Liver</tissue>
    </source>
</reference>
<feature type="region of interest" description="Disordered" evidence="1">
    <location>
        <begin position="1"/>
        <end position="26"/>
    </location>
</feature>
<evidence type="ECO:0000313" key="2">
    <source>
        <dbReference type="EMBL" id="KAJ1087595.1"/>
    </source>
</evidence>
<accession>A0AAV7LAT8</accession>
<evidence type="ECO:0000313" key="3">
    <source>
        <dbReference type="Proteomes" id="UP001066276"/>
    </source>
</evidence>
<evidence type="ECO:0000256" key="1">
    <source>
        <dbReference type="SAM" id="MobiDB-lite"/>
    </source>
</evidence>
<dbReference type="Proteomes" id="UP001066276">
    <property type="component" value="Chromosome 11"/>
</dbReference>
<gene>
    <name evidence="2" type="ORF">NDU88_000762</name>
</gene>
<dbReference type="GO" id="GO:0005794">
    <property type="term" value="C:Golgi apparatus"/>
    <property type="evidence" value="ECO:0007669"/>
    <property type="project" value="InterPro"/>
</dbReference>
<comment type="caution">
    <text evidence="2">The sequence shown here is derived from an EMBL/GenBank/DDBJ whole genome shotgun (WGS) entry which is preliminary data.</text>
</comment>
<dbReference type="InterPro" id="IPR029161">
    <property type="entry name" value="SPATA16"/>
</dbReference>